<protein>
    <submittedName>
        <fullName evidence="2">Uncharacterized protein</fullName>
    </submittedName>
</protein>
<evidence type="ECO:0000313" key="3">
    <source>
        <dbReference type="Proteomes" id="UP000663852"/>
    </source>
</evidence>
<dbReference type="AlphaFoldDB" id="A0A815Y238"/>
<dbReference type="EMBL" id="CAJNOJ010003857">
    <property type="protein sequence ID" value="CAF1565671.1"/>
    <property type="molecule type" value="Genomic_DNA"/>
</dbReference>
<feature type="compositionally biased region" description="Basic and acidic residues" evidence="1">
    <location>
        <begin position="1"/>
        <end position="13"/>
    </location>
</feature>
<evidence type="ECO:0000256" key="1">
    <source>
        <dbReference type="SAM" id="MobiDB-lite"/>
    </source>
</evidence>
<feature type="non-terminal residue" evidence="2">
    <location>
        <position position="21"/>
    </location>
</feature>
<accession>A0A815Y238</accession>
<dbReference type="Proteomes" id="UP000663852">
    <property type="component" value="Unassembled WGS sequence"/>
</dbReference>
<reference evidence="2" key="1">
    <citation type="submission" date="2021-02" db="EMBL/GenBank/DDBJ databases">
        <authorList>
            <person name="Nowell W R."/>
        </authorList>
    </citation>
    <scope>NUCLEOTIDE SEQUENCE</scope>
</reference>
<evidence type="ECO:0000313" key="2">
    <source>
        <dbReference type="EMBL" id="CAF1565671.1"/>
    </source>
</evidence>
<gene>
    <name evidence="2" type="ORF">EDS130_LOCUS46797</name>
</gene>
<sequence length="21" mass="2292">MSKGKNVENKNIDNDNGTNAE</sequence>
<organism evidence="2 3">
    <name type="scientific">Adineta ricciae</name>
    <name type="common">Rotifer</name>
    <dbReference type="NCBI Taxonomy" id="249248"/>
    <lineage>
        <taxon>Eukaryota</taxon>
        <taxon>Metazoa</taxon>
        <taxon>Spiralia</taxon>
        <taxon>Gnathifera</taxon>
        <taxon>Rotifera</taxon>
        <taxon>Eurotatoria</taxon>
        <taxon>Bdelloidea</taxon>
        <taxon>Adinetida</taxon>
        <taxon>Adinetidae</taxon>
        <taxon>Adineta</taxon>
    </lineage>
</organism>
<proteinExistence type="predicted"/>
<name>A0A815Y238_ADIRI</name>
<comment type="caution">
    <text evidence="2">The sequence shown here is derived from an EMBL/GenBank/DDBJ whole genome shotgun (WGS) entry which is preliminary data.</text>
</comment>
<feature type="region of interest" description="Disordered" evidence="1">
    <location>
        <begin position="1"/>
        <end position="21"/>
    </location>
</feature>